<feature type="active site" description="Glycyl thioester intermediate" evidence="6">
    <location>
        <position position="92"/>
    </location>
</feature>
<evidence type="ECO:0000313" key="11">
    <source>
        <dbReference type="Proteomes" id="UP001153365"/>
    </source>
</evidence>
<dbReference type="Gene3D" id="3.10.110.10">
    <property type="entry name" value="Ubiquitin Conjugating Enzyme"/>
    <property type="match status" value="1"/>
</dbReference>
<dbReference type="AlphaFoldDB" id="A0AAV0BF06"/>
<dbReference type="PROSITE" id="PS50127">
    <property type="entry name" value="UBC_2"/>
    <property type="match status" value="1"/>
</dbReference>
<dbReference type="InterPro" id="IPR023313">
    <property type="entry name" value="UBQ-conjugating_AS"/>
</dbReference>
<keyword evidence="2" id="KW-0808">Transferase</keyword>
<evidence type="ECO:0000256" key="5">
    <source>
        <dbReference type="ARBA" id="ARBA00022840"/>
    </source>
</evidence>
<dbReference type="InterPro" id="IPR050113">
    <property type="entry name" value="Ub_conjugating_enzyme"/>
</dbReference>
<keyword evidence="5 7" id="KW-0067">ATP-binding</keyword>
<dbReference type="PANTHER" id="PTHR24067">
    <property type="entry name" value="UBIQUITIN-CONJUGATING ENZYME E2"/>
    <property type="match status" value="1"/>
</dbReference>
<accession>A0AAV0BF06</accession>
<dbReference type="SMART" id="SM00212">
    <property type="entry name" value="UBCc"/>
    <property type="match status" value="1"/>
</dbReference>
<evidence type="ECO:0000259" key="9">
    <source>
        <dbReference type="PROSITE" id="PS50127"/>
    </source>
</evidence>
<dbReference type="FunFam" id="3.10.110.10:FF:000031">
    <property type="entry name" value="Ubiquitin-conjugating enzyme E2 22"/>
    <property type="match status" value="1"/>
</dbReference>
<reference evidence="10" key="1">
    <citation type="submission" date="2022-06" db="EMBL/GenBank/DDBJ databases">
        <authorList>
            <consortium name="SYNGENTA / RWTH Aachen University"/>
        </authorList>
    </citation>
    <scope>NUCLEOTIDE SEQUENCE</scope>
</reference>
<sequence>MSDCLSSKVLRRIGKETNSLRLDPPEGIRIVINEDDITDVKAWIQGPTGTPYDNGFFKILIKFGPEYPSLPPVCTFSTKIFHPNVGPQGEICVNTLKKDWSSSQTISEILTVIKCLLIYPNPESALDEEAGKMLLERYEEYRQRAKLWTDIHARNRPVEFQSTSNNETNHSSERLLPNQLCKSPTQPFGSSNQVNNPILLDPSSTSNCDEFDKSNSIVRPQGENRVSSATAQAAQTVPSKTKAVSQAKEKDRRGRKRL</sequence>
<keyword evidence="4 7" id="KW-0833">Ubl conjugation pathway</keyword>
<dbReference type="CDD" id="cd23804">
    <property type="entry name" value="UBCc_UBE2S"/>
    <property type="match status" value="1"/>
</dbReference>
<name>A0AAV0BF06_PHAPC</name>
<keyword evidence="11" id="KW-1185">Reference proteome</keyword>
<evidence type="ECO:0000256" key="7">
    <source>
        <dbReference type="RuleBase" id="RU362109"/>
    </source>
</evidence>
<evidence type="ECO:0000256" key="6">
    <source>
        <dbReference type="PROSITE-ProRule" id="PRU10133"/>
    </source>
</evidence>
<comment type="similarity">
    <text evidence="7">Belongs to the ubiquitin-conjugating enzyme family.</text>
</comment>
<gene>
    <name evidence="10" type="ORF">PPACK8108_LOCUS20068</name>
</gene>
<evidence type="ECO:0000313" key="10">
    <source>
        <dbReference type="EMBL" id="CAH7685526.1"/>
    </source>
</evidence>
<comment type="caution">
    <text evidence="10">The sequence shown here is derived from an EMBL/GenBank/DDBJ whole genome shotgun (WGS) entry which is preliminary data.</text>
</comment>
<dbReference type="EC" id="2.3.2.23" evidence="1"/>
<evidence type="ECO:0000256" key="3">
    <source>
        <dbReference type="ARBA" id="ARBA00022741"/>
    </source>
</evidence>
<dbReference type="EMBL" id="CALTRL010005729">
    <property type="protein sequence ID" value="CAH7685526.1"/>
    <property type="molecule type" value="Genomic_DNA"/>
</dbReference>
<feature type="domain" description="UBC core" evidence="9">
    <location>
        <begin position="8"/>
        <end position="154"/>
    </location>
</feature>
<dbReference type="GO" id="GO:0061631">
    <property type="term" value="F:ubiquitin conjugating enzyme activity"/>
    <property type="evidence" value="ECO:0007669"/>
    <property type="project" value="UniProtKB-EC"/>
</dbReference>
<feature type="region of interest" description="Disordered" evidence="8">
    <location>
        <begin position="159"/>
        <end position="258"/>
    </location>
</feature>
<feature type="compositionally biased region" description="Polar residues" evidence="8">
    <location>
        <begin position="180"/>
        <end position="244"/>
    </location>
</feature>
<organism evidence="10 11">
    <name type="scientific">Phakopsora pachyrhizi</name>
    <name type="common">Asian soybean rust disease fungus</name>
    <dbReference type="NCBI Taxonomy" id="170000"/>
    <lineage>
        <taxon>Eukaryota</taxon>
        <taxon>Fungi</taxon>
        <taxon>Dikarya</taxon>
        <taxon>Basidiomycota</taxon>
        <taxon>Pucciniomycotina</taxon>
        <taxon>Pucciniomycetes</taxon>
        <taxon>Pucciniales</taxon>
        <taxon>Phakopsoraceae</taxon>
        <taxon>Phakopsora</taxon>
    </lineage>
</organism>
<dbReference type="InterPro" id="IPR000608">
    <property type="entry name" value="UBC"/>
</dbReference>
<dbReference type="InterPro" id="IPR016135">
    <property type="entry name" value="UBQ-conjugating_enzyme/RWD"/>
</dbReference>
<proteinExistence type="inferred from homology"/>
<dbReference type="GO" id="GO:0005524">
    <property type="term" value="F:ATP binding"/>
    <property type="evidence" value="ECO:0007669"/>
    <property type="project" value="UniProtKB-UniRule"/>
</dbReference>
<protein>
    <recommendedName>
        <fullName evidence="1">E2 ubiquitin-conjugating enzyme</fullName>
        <ecNumber evidence="1">2.3.2.23</ecNumber>
    </recommendedName>
</protein>
<evidence type="ECO:0000256" key="1">
    <source>
        <dbReference type="ARBA" id="ARBA00012486"/>
    </source>
</evidence>
<keyword evidence="3 7" id="KW-0547">Nucleotide-binding</keyword>
<dbReference type="Proteomes" id="UP001153365">
    <property type="component" value="Unassembled WGS sequence"/>
</dbReference>
<dbReference type="Pfam" id="PF00179">
    <property type="entry name" value="UQ_con"/>
    <property type="match status" value="1"/>
</dbReference>
<evidence type="ECO:0000256" key="2">
    <source>
        <dbReference type="ARBA" id="ARBA00022679"/>
    </source>
</evidence>
<evidence type="ECO:0000256" key="4">
    <source>
        <dbReference type="ARBA" id="ARBA00022786"/>
    </source>
</evidence>
<evidence type="ECO:0000256" key="8">
    <source>
        <dbReference type="SAM" id="MobiDB-lite"/>
    </source>
</evidence>
<dbReference type="PROSITE" id="PS00183">
    <property type="entry name" value="UBC_1"/>
    <property type="match status" value="1"/>
</dbReference>
<dbReference type="SUPFAM" id="SSF54495">
    <property type="entry name" value="UBC-like"/>
    <property type="match status" value="1"/>
</dbReference>